<reference evidence="2" key="2">
    <citation type="journal article" date="2015" name="Data Brief">
        <title>Shoot transcriptome of the giant reed, Arundo donax.</title>
        <authorList>
            <person name="Barrero R.A."/>
            <person name="Guerrero F.D."/>
            <person name="Moolhuijzen P."/>
            <person name="Goolsby J.A."/>
            <person name="Tidwell J."/>
            <person name="Bellgard S.E."/>
            <person name="Bellgard M.I."/>
        </authorList>
    </citation>
    <scope>NUCLEOTIDE SEQUENCE</scope>
    <source>
        <tissue evidence="2">Shoot tissue taken approximately 20 cm above the soil surface</tissue>
    </source>
</reference>
<accession>A0A0A9A5A8</accession>
<name>A0A0A9A5A8_ARUDO</name>
<feature type="compositionally biased region" description="Gly residues" evidence="1">
    <location>
        <begin position="23"/>
        <end position="32"/>
    </location>
</feature>
<feature type="region of interest" description="Disordered" evidence="1">
    <location>
        <begin position="13"/>
        <end position="32"/>
    </location>
</feature>
<sequence>MKMISTTCLDECPAGSSVSVGSGPRGPGGGDGGTAAGLVFLTGLGLGVGPELDFGLLGFEEATSLRASP</sequence>
<proteinExistence type="predicted"/>
<evidence type="ECO:0000313" key="2">
    <source>
        <dbReference type="EMBL" id="JAD46301.1"/>
    </source>
</evidence>
<dbReference type="AlphaFoldDB" id="A0A0A9A5A8"/>
<feature type="compositionally biased region" description="Low complexity" evidence="1">
    <location>
        <begin position="13"/>
        <end position="22"/>
    </location>
</feature>
<evidence type="ECO:0000256" key="1">
    <source>
        <dbReference type="SAM" id="MobiDB-lite"/>
    </source>
</evidence>
<dbReference type="EMBL" id="GBRH01251594">
    <property type="protein sequence ID" value="JAD46301.1"/>
    <property type="molecule type" value="Transcribed_RNA"/>
</dbReference>
<protein>
    <submittedName>
        <fullName evidence="2">Uncharacterized protein</fullName>
    </submittedName>
</protein>
<reference evidence="2" key="1">
    <citation type="submission" date="2014-09" db="EMBL/GenBank/DDBJ databases">
        <authorList>
            <person name="Magalhaes I.L.F."/>
            <person name="Oliveira U."/>
            <person name="Santos F.R."/>
            <person name="Vidigal T.H.D.A."/>
            <person name="Brescovit A.D."/>
            <person name="Santos A.J."/>
        </authorList>
    </citation>
    <scope>NUCLEOTIDE SEQUENCE</scope>
    <source>
        <tissue evidence="2">Shoot tissue taken approximately 20 cm above the soil surface</tissue>
    </source>
</reference>
<organism evidence="2">
    <name type="scientific">Arundo donax</name>
    <name type="common">Giant reed</name>
    <name type="synonym">Donax arundinaceus</name>
    <dbReference type="NCBI Taxonomy" id="35708"/>
    <lineage>
        <taxon>Eukaryota</taxon>
        <taxon>Viridiplantae</taxon>
        <taxon>Streptophyta</taxon>
        <taxon>Embryophyta</taxon>
        <taxon>Tracheophyta</taxon>
        <taxon>Spermatophyta</taxon>
        <taxon>Magnoliopsida</taxon>
        <taxon>Liliopsida</taxon>
        <taxon>Poales</taxon>
        <taxon>Poaceae</taxon>
        <taxon>PACMAD clade</taxon>
        <taxon>Arundinoideae</taxon>
        <taxon>Arundineae</taxon>
        <taxon>Arundo</taxon>
    </lineage>
</organism>